<dbReference type="NCBIfam" id="TIGR00254">
    <property type="entry name" value="GGDEF"/>
    <property type="match status" value="1"/>
</dbReference>
<dbReference type="eggNOG" id="COG2203">
    <property type="taxonomic scope" value="Bacteria"/>
</dbReference>
<dbReference type="InterPro" id="IPR000160">
    <property type="entry name" value="GGDEF_dom"/>
</dbReference>
<dbReference type="PROSITE" id="PS51257">
    <property type="entry name" value="PROKAR_LIPOPROTEIN"/>
    <property type="match status" value="1"/>
</dbReference>
<dbReference type="SMART" id="SM00267">
    <property type="entry name" value="GGDEF"/>
    <property type="match status" value="1"/>
</dbReference>
<dbReference type="Proteomes" id="UP000002377">
    <property type="component" value="Chromosome"/>
</dbReference>
<dbReference type="SMART" id="SM00065">
    <property type="entry name" value="GAF"/>
    <property type="match status" value="1"/>
</dbReference>
<dbReference type="Pfam" id="PF20972">
    <property type="entry name" value="MASE9"/>
    <property type="match status" value="1"/>
</dbReference>
<dbReference type="Pfam" id="PF13185">
    <property type="entry name" value="GAF_2"/>
    <property type="match status" value="1"/>
</dbReference>
<feature type="transmembrane region" description="Helical" evidence="1">
    <location>
        <begin position="108"/>
        <end position="128"/>
    </location>
</feature>
<feature type="transmembrane region" description="Helical" evidence="1">
    <location>
        <begin position="12"/>
        <end position="31"/>
    </location>
</feature>
<evidence type="ECO:0000313" key="4">
    <source>
        <dbReference type="Proteomes" id="UP000002377"/>
    </source>
</evidence>
<dbReference type="PANTHER" id="PTHR45138:SF9">
    <property type="entry name" value="DIGUANYLATE CYCLASE DGCM-RELATED"/>
    <property type="match status" value="1"/>
</dbReference>
<feature type="transmembrane region" description="Helical" evidence="1">
    <location>
        <begin position="183"/>
        <end position="200"/>
    </location>
</feature>
<keyword evidence="1" id="KW-1133">Transmembrane helix</keyword>
<dbReference type="KEGG" id="tjr:TherJR_2805"/>
<sequence>MARARTGFMHGLYVWLVIFLGCGLLVSMLRLQPVDIDFLREYLVFLVLGVLAEWFVVSLPQGSLSVGFAVVLTSFLLFDTSATVLISVLSALLGNLVISKDGSFRTTLFNGAQYTISAVGAAYAYYYVGGLTSDKISVPNILPLLVFVLSYFVINHLLVNIFLWPSCRHYTWSMWGAALKWDIYTYLFSTPVGILMFLIYNKTGLLGAALLFIPVLTLKYLLRLYINLEMANRELSVLYGVAQSLGASLDMAETLGLILTESRKVVSYHTGIIYLWHEEEQLLIPSAIRSPYADKLKKISFSLDEGIVGMVAKTGQPEIVYDTKKDRRLRSMPGITQFLRSLLVVPLMVEKKIIGVVTIGKKEPYAYGPKHMQILTILGGQAAVAMANALLYKKIEKLAITDGLTKVYNHRYFYKKFEEEYQRSQRYGCKFSVIMIDIDYFKRFNDEFGHKAGDTALFTVAKIIKTNTRNIDTVARYGGEEFAILLPETDSGDAKIVAERIRKAISETVFRIADDKPPVGVTVSIGVSSYPADTKDPQQVVELADQALYYSKEHGKNRVTVWSQMNLTPANKES</sequence>
<protein>
    <submittedName>
        <fullName evidence="3">Diguanylate cyclase with GAF sensor</fullName>
    </submittedName>
</protein>
<reference evidence="3 4" key="1">
    <citation type="submission" date="2010-05" db="EMBL/GenBank/DDBJ databases">
        <title>Complete sequence of Thermincola sp. JR.</title>
        <authorList>
            <consortium name="US DOE Joint Genome Institute"/>
            <person name="Lucas S."/>
            <person name="Copeland A."/>
            <person name="Lapidus A."/>
            <person name="Cheng J.-F."/>
            <person name="Bruce D."/>
            <person name="Goodwin L."/>
            <person name="Pitluck S."/>
            <person name="Chertkov O."/>
            <person name="Detter J.C."/>
            <person name="Han C."/>
            <person name="Tapia R."/>
            <person name="Land M."/>
            <person name="Hauser L."/>
            <person name="Kyrpides N."/>
            <person name="Mikhailova N."/>
            <person name="Hazen T.C."/>
            <person name="Woyke T."/>
        </authorList>
    </citation>
    <scope>NUCLEOTIDE SEQUENCE [LARGE SCALE GENOMIC DNA]</scope>
    <source>
        <strain evidence="3 4">JR</strain>
    </source>
</reference>
<feature type="domain" description="GGDEF" evidence="2">
    <location>
        <begin position="429"/>
        <end position="564"/>
    </location>
</feature>
<dbReference type="InterPro" id="IPR043128">
    <property type="entry name" value="Rev_trsase/Diguanyl_cyclase"/>
</dbReference>
<dbReference type="GO" id="GO:0052621">
    <property type="term" value="F:diguanylate cyclase activity"/>
    <property type="evidence" value="ECO:0007669"/>
    <property type="project" value="TreeGrafter"/>
</dbReference>
<gene>
    <name evidence="3" type="ordered locus">TherJR_2805</name>
</gene>
<dbReference type="SUPFAM" id="SSF55073">
    <property type="entry name" value="Nucleotide cyclase"/>
    <property type="match status" value="1"/>
</dbReference>
<dbReference type="Gene3D" id="3.30.70.270">
    <property type="match status" value="1"/>
</dbReference>
<dbReference type="Pfam" id="PF00990">
    <property type="entry name" value="GGDEF"/>
    <property type="match status" value="1"/>
</dbReference>
<dbReference type="InterPro" id="IPR029787">
    <property type="entry name" value="Nucleotide_cyclase"/>
</dbReference>
<accession>D5XCW1</accession>
<organism evidence="3 4">
    <name type="scientific">Thermincola potens (strain JR)</name>
    <dbReference type="NCBI Taxonomy" id="635013"/>
    <lineage>
        <taxon>Bacteria</taxon>
        <taxon>Bacillati</taxon>
        <taxon>Bacillota</taxon>
        <taxon>Clostridia</taxon>
        <taxon>Eubacteriales</taxon>
        <taxon>Thermincolaceae</taxon>
        <taxon>Thermincola</taxon>
    </lineage>
</organism>
<dbReference type="GO" id="GO:0043709">
    <property type="term" value="P:cell adhesion involved in single-species biofilm formation"/>
    <property type="evidence" value="ECO:0007669"/>
    <property type="project" value="TreeGrafter"/>
</dbReference>
<dbReference type="GO" id="GO:1902201">
    <property type="term" value="P:negative regulation of bacterial-type flagellum-dependent cell motility"/>
    <property type="evidence" value="ECO:0007669"/>
    <property type="project" value="TreeGrafter"/>
</dbReference>
<evidence type="ECO:0000259" key="2">
    <source>
        <dbReference type="PROSITE" id="PS50887"/>
    </source>
</evidence>
<dbReference type="EMBL" id="CP002028">
    <property type="protein sequence ID" value="ADG83637.1"/>
    <property type="molecule type" value="Genomic_DNA"/>
</dbReference>
<dbReference type="CDD" id="cd01949">
    <property type="entry name" value="GGDEF"/>
    <property type="match status" value="1"/>
</dbReference>
<name>D5XCW1_THEPJ</name>
<feature type="transmembrane region" description="Helical" evidence="1">
    <location>
        <begin position="206"/>
        <end position="226"/>
    </location>
</feature>
<keyword evidence="1" id="KW-0812">Transmembrane</keyword>
<keyword evidence="1" id="KW-0472">Membrane</keyword>
<dbReference type="PANTHER" id="PTHR45138">
    <property type="entry name" value="REGULATORY COMPONENTS OF SENSORY TRANSDUCTION SYSTEM"/>
    <property type="match status" value="1"/>
</dbReference>
<dbReference type="AlphaFoldDB" id="D5XCW1"/>
<proteinExistence type="predicted"/>
<feature type="transmembrane region" description="Helical" evidence="1">
    <location>
        <begin position="140"/>
        <end position="163"/>
    </location>
</feature>
<dbReference type="InterPro" id="IPR003018">
    <property type="entry name" value="GAF"/>
</dbReference>
<dbReference type="GO" id="GO:0005886">
    <property type="term" value="C:plasma membrane"/>
    <property type="evidence" value="ECO:0007669"/>
    <property type="project" value="TreeGrafter"/>
</dbReference>
<dbReference type="Gene3D" id="3.30.450.40">
    <property type="match status" value="1"/>
</dbReference>
<dbReference type="InterPro" id="IPR050469">
    <property type="entry name" value="Diguanylate_Cyclase"/>
</dbReference>
<dbReference type="HOGENOM" id="CLU_032209_0_0_9"/>
<dbReference type="FunFam" id="3.30.70.270:FF:000001">
    <property type="entry name" value="Diguanylate cyclase domain protein"/>
    <property type="match status" value="1"/>
</dbReference>
<dbReference type="PROSITE" id="PS50887">
    <property type="entry name" value="GGDEF"/>
    <property type="match status" value="1"/>
</dbReference>
<evidence type="ECO:0000256" key="1">
    <source>
        <dbReference type="SAM" id="Phobius"/>
    </source>
</evidence>
<feature type="transmembrane region" description="Helical" evidence="1">
    <location>
        <begin position="43"/>
        <end position="60"/>
    </location>
</feature>
<dbReference type="RefSeq" id="WP_013121627.1">
    <property type="nucleotide sequence ID" value="NC_014152.1"/>
</dbReference>
<dbReference type="STRING" id="635013.TherJR_2805"/>
<dbReference type="eggNOG" id="COG3706">
    <property type="taxonomic scope" value="Bacteria"/>
</dbReference>
<dbReference type="InterPro" id="IPR029016">
    <property type="entry name" value="GAF-like_dom_sf"/>
</dbReference>
<keyword evidence="4" id="KW-1185">Reference proteome</keyword>
<evidence type="ECO:0000313" key="3">
    <source>
        <dbReference type="EMBL" id="ADG83637.1"/>
    </source>
</evidence>
<dbReference type="InterPro" id="IPR048430">
    <property type="entry name" value="MASE9"/>
</dbReference>
<feature type="transmembrane region" description="Helical" evidence="1">
    <location>
        <begin position="66"/>
        <end position="96"/>
    </location>
</feature>
<dbReference type="SUPFAM" id="SSF55781">
    <property type="entry name" value="GAF domain-like"/>
    <property type="match status" value="1"/>
</dbReference>